<dbReference type="EMBL" id="SNRW01000047">
    <property type="protein sequence ID" value="KAA6403910.1"/>
    <property type="molecule type" value="Genomic_DNA"/>
</dbReference>
<proteinExistence type="predicted"/>
<evidence type="ECO:0000313" key="2">
    <source>
        <dbReference type="Proteomes" id="UP000324800"/>
    </source>
</evidence>
<dbReference type="AlphaFoldDB" id="A0A5J4X9X9"/>
<evidence type="ECO:0000313" key="1">
    <source>
        <dbReference type="EMBL" id="KAA6403910.1"/>
    </source>
</evidence>
<sequence length="125" mass="14080">MDIERAYSIGTYSLGDNFDKFIDPSSDSYVYGLFSKNNLTLAQPSRLTTDRSDAGTQSNIQYYFKETFTDNIVKIFRAIAIGNGCVVNLDFDIECLVYKKIVAKLAPASIREKAPGTDRIDRSWN</sequence>
<reference evidence="1 2" key="1">
    <citation type="submission" date="2019-03" db="EMBL/GenBank/DDBJ databases">
        <title>Single cell metagenomics reveals metabolic interactions within the superorganism composed of flagellate Streblomastix strix and complex community of Bacteroidetes bacteria on its surface.</title>
        <authorList>
            <person name="Treitli S.C."/>
            <person name="Kolisko M."/>
            <person name="Husnik F."/>
            <person name="Keeling P."/>
            <person name="Hampl V."/>
        </authorList>
    </citation>
    <scope>NUCLEOTIDE SEQUENCE [LARGE SCALE GENOMIC DNA]</scope>
    <source>
        <strain evidence="1">ST1C</strain>
    </source>
</reference>
<comment type="caution">
    <text evidence="1">The sequence shown here is derived from an EMBL/GenBank/DDBJ whole genome shotgun (WGS) entry which is preliminary data.</text>
</comment>
<gene>
    <name evidence="1" type="ORF">EZS28_000566</name>
</gene>
<protein>
    <submittedName>
        <fullName evidence="1">Uncharacterized protein</fullName>
    </submittedName>
</protein>
<name>A0A5J4X9X9_9EUKA</name>
<dbReference type="Proteomes" id="UP000324800">
    <property type="component" value="Unassembled WGS sequence"/>
</dbReference>
<organism evidence="1 2">
    <name type="scientific">Streblomastix strix</name>
    <dbReference type="NCBI Taxonomy" id="222440"/>
    <lineage>
        <taxon>Eukaryota</taxon>
        <taxon>Metamonada</taxon>
        <taxon>Preaxostyla</taxon>
        <taxon>Oxymonadida</taxon>
        <taxon>Streblomastigidae</taxon>
        <taxon>Streblomastix</taxon>
    </lineage>
</organism>
<accession>A0A5J4X9X9</accession>